<feature type="region of interest" description="Disordered" evidence="1">
    <location>
        <begin position="1"/>
        <end position="39"/>
    </location>
</feature>
<name>A0A229W9Z3_ASPFM</name>
<accession>A0A229W9Z3</accession>
<evidence type="ECO:0000256" key="1">
    <source>
        <dbReference type="SAM" id="MobiDB-lite"/>
    </source>
</evidence>
<protein>
    <submittedName>
        <fullName evidence="2">Uncharacterized protein</fullName>
    </submittedName>
</protein>
<reference evidence="2" key="1">
    <citation type="submission" date="2021-08" db="EMBL/GenBank/DDBJ databases">
        <title>Global Aspergillus fumigatus from environmental and clinical sources.</title>
        <authorList>
            <person name="Barber A."/>
            <person name="Sae-Ong T."/>
        </authorList>
    </citation>
    <scope>NUCLEOTIDE SEQUENCE</scope>
    <source>
        <strain evidence="2">NRZ-2016-071</strain>
    </source>
</reference>
<sequence length="108" mass="12636">MSRFRSQRKKNARSIASEDRWRVDNPFGPPRMASFPGGGIQRIRNTLSRLSPSARAERQLLKQKSQYKVPLTERNIDTLVTNQLFSDSFKPERRTELQISAWLERLAY</sequence>
<evidence type="ECO:0000313" key="2">
    <source>
        <dbReference type="EMBL" id="KAH1906869.1"/>
    </source>
</evidence>
<comment type="caution">
    <text evidence="2">The sequence shown here is derived from an EMBL/GenBank/DDBJ whole genome shotgun (WGS) entry which is preliminary data.</text>
</comment>
<dbReference type="EMBL" id="JAIBSC010000033">
    <property type="protein sequence ID" value="KAH1906869.1"/>
    <property type="molecule type" value="Genomic_DNA"/>
</dbReference>
<dbReference type="Proteomes" id="UP000813423">
    <property type="component" value="Unassembled WGS sequence"/>
</dbReference>
<evidence type="ECO:0000313" key="3">
    <source>
        <dbReference type="Proteomes" id="UP000813423"/>
    </source>
</evidence>
<feature type="compositionally biased region" description="Basic residues" evidence="1">
    <location>
        <begin position="1"/>
        <end position="12"/>
    </location>
</feature>
<dbReference type="AlphaFoldDB" id="A0A229W9Z3"/>
<proteinExistence type="predicted"/>
<organism evidence="2 3">
    <name type="scientific">Aspergillus fumigatus</name>
    <name type="common">Neosartorya fumigata</name>
    <dbReference type="NCBI Taxonomy" id="746128"/>
    <lineage>
        <taxon>Eukaryota</taxon>
        <taxon>Fungi</taxon>
        <taxon>Dikarya</taxon>
        <taxon>Ascomycota</taxon>
        <taxon>Pezizomycotina</taxon>
        <taxon>Eurotiomycetes</taxon>
        <taxon>Eurotiomycetidae</taxon>
        <taxon>Eurotiales</taxon>
        <taxon>Aspergillaceae</taxon>
        <taxon>Aspergillus</taxon>
        <taxon>Aspergillus subgen. Fumigati</taxon>
    </lineage>
</organism>
<gene>
    <name evidence="2" type="ORF">KXV57_005117</name>
</gene>